<dbReference type="RefSeq" id="WP_301589369.1">
    <property type="nucleotide sequence ID" value="NZ_JAPFQI010000003.1"/>
</dbReference>
<evidence type="ECO:0008006" key="4">
    <source>
        <dbReference type="Google" id="ProtNLM"/>
    </source>
</evidence>
<comment type="caution">
    <text evidence="2">The sequence shown here is derived from an EMBL/GenBank/DDBJ whole genome shotgun (WGS) entry which is preliminary data.</text>
</comment>
<feature type="region of interest" description="Disordered" evidence="1">
    <location>
        <begin position="39"/>
        <end position="67"/>
    </location>
</feature>
<protein>
    <recommendedName>
        <fullName evidence="4">Secreted protein</fullName>
    </recommendedName>
</protein>
<name>A0ABT3NTK1_9PROT</name>
<accession>A0ABT3NTK1</accession>
<evidence type="ECO:0000256" key="1">
    <source>
        <dbReference type="SAM" id="MobiDB-lite"/>
    </source>
</evidence>
<proteinExistence type="predicted"/>
<dbReference type="Proteomes" id="UP001526430">
    <property type="component" value="Unassembled WGS sequence"/>
</dbReference>
<evidence type="ECO:0000313" key="2">
    <source>
        <dbReference type="EMBL" id="MCW8085474.1"/>
    </source>
</evidence>
<reference evidence="2 3" key="1">
    <citation type="submission" date="2022-10" db="EMBL/GenBank/DDBJ databases">
        <title>Roseococcus glaciei nov., sp. nov., isolated from glacier.</title>
        <authorList>
            <person name="Liu Q."/>
            <person name="Xin Y.-H."/>
        </authorList>
    </citation>
    <scope>NUCLEOTIDE SEQUENCE [LARGE SCALE GENOMIC DNA]</scope>
    <source>
        <strain evidence="2 3">MDT2-1-1</strain>
    </source>
</reference>
<keyword evidence="3" id="KW-1185">Reference proteome</keyword>
<organism evidence="2 3">
    <name type="scientific">Sabulicella glaciei</name>
    <dbReference type="NCBI Taxonomy" id="2984948"/>
    <lineage>
        <taxon>Bacteria</taxon>
        <taxon>Pseudomonadati</taxon>
        <taxon>Pseudomonadota</taxon>
        <taxon>Alphaproteobacteria</taxon>
        <taxon>Acetobacterales</taxon>
        <taxon>Acetobacteraceae</taxon>
        <taxon>Sabulicella</taxon>
    </lineage>
</organism>
<gene>
    <name evidence="2" type="ORF">OF850_07540</name>
</gene>
<evidence type="ECO:0000313" key="3">
    <source>
        <dbReference type="Proteomes" id="UP001526430"/>
    </source>
</evidence>
<dbReference type="EMBL" id="JAPFQI010000003">
    <property type="protein sequence ID" value="MCW8085474.1"/>
    <property type="molecule type" value="Genomic_DNA"/>
</dbReference>
<sequence>MRRRVLLLGLLVLPGPADAQRRGRSAEALEAARRFLCPNGGTPQGRGRCAPSARGGGLSSDVDPAVRGWDRGIAPATRAQRPCPEGTRADTAVANPGVTRCVPV</sequence>